<reference evidence="2" key="2">
    <citation type="journal article" date="2008" name="Nucleic Acids Res.">
        <title>The rice annotation project database (RAP-DB): 2008 update.</title>
        <authorList>
            <consortium name="The rice annotation project (RAP)"/>
        </authorList>
    </citation>
    <scope>GENOME REANNOTATION</scope>
    <source>
        <strain evidence="2">cv. Nipponbare</strain>
    </source>
</reference>
<reference evidence="2" key="1">
    <citation type="journal article" date="2005" name="Nature">
        <title>The map-based sequence of the rice genome.</title>
        <authorList>
            <consortium name="International rice genome sequencing project (IRGSP)"/>
            <person name="Matsumoto T."/>
            <person name="Wu J."/>
            <person name="Kanamori H."/>
            <person name="Katayose Y."/>
            <person name="Fujisawa M."/>
            <person name="Namiki N."/>
            <person name="Mizuno H."/>
            <person name="Yamamoto K."/>
            <person name="Antonio B.A."/>
            <person name="Baba T."/>
            <person name="Sakata K."/>
            <person name="Nagamura Y."/>
            <person name="Aoki H."/>
            <person name="Arikawa K."/>
            <person name="Arita K."/>
            <person name="Bito T."/>
            <person name="Chiden Y."/>
            <person name="Fujitsuka N."/>
            <person name="Fukunaka R."/>
            <person name="Hamada M."/>
            <person name="Harada C."/>
            <person name="Hayashi A."/>
            <person name="Hijishita S."/>
            <person name="Honda M."/>
            <person name="Hosokawa S."/>
            <person name="Ichikawa Y."/>
            <person name="Idonuma A."/>
            <person name="Iijima M."/>
            <person name="Ikeda M."/>
            <person name="Ikeno M."/>
            <person name="Ito K."/>
            <person name="Ito S."/>
            <person name="Ito T."/>
            <person name="Ito Y."/>
            <person name="Ito Y."/>
            <person name="Iwabuchi A."/>
            <person name="Kamiya K."/>
            <person name="Karasawa W."/>
            <person name="Kurita K."/>
            <person name="Katagiri S."/>
            <person name="Kikuta A."/>
            <person name="Kobayashi H."/>
            <person name="Kobayashi N."/>
            <person name="Machita K."/>
            <person name="Maehara T."/>
            <person name="Masukawa M."/>
            <person name="Mizubayashi T."/>
            <person name="Mukai Y."/>
            <person name="Nagasaki H."/>
            <person name="Nagata Y."/>
            <person name="Naito S."/>
            <person name="Nakashima M."/>
            <person name="Nakama Y."/>
            <person name="Nakamichi Y."/>
            <person name="Nakamura M."/>
            <person name="Meguro A."/>
            <person name="Negishi M."/>
            <person name="Ohta I."/>
            <person name="Ohta T."/>
            <person name="Okamoto M."/>
            <person name="Ono N."/>
            <person name="Saji S."/>
            <person name="Sakaguchi M."/>
            <person name="Sakai K."/>
            <person name="Shibata M."/>
            <person name="Shimokawa T."/>
            <person name="Song J."/>
            <person name="Takazaki Y."/>
            <person name="Terasawa K."/>
            <person name="Tsugane M."/>
            <person name="Tsuji K."/>
            <person name="Ueda S."/>
            <person name="Waki K."/>
            <person name="Yamagata H."/>
            <person name="Yamamoto M."/>
            <person name="Yamamoto S."/>
            <person name="Yamane H."/>
            <person name="Yoshiki S."/>
            <person name="Yoshihara R."/>
            <person name="Yukawa K."/>
            <person name="Zhong H."/>
            <person name="Yano M."/>
            <person name="Yuan Q."/>
            <person name="Ouyang S."/>
            <person name="Liu J."/>
            <person name="Jones K.M."/>
            <person name="Gansberger K."/>
            <person name="Moffat K."/>
            <person name="Hill J."/>
            <person name="Bera J."/>
            <person name="Fadrosh D."/>
            <person name="Jin S."/>
            <person name="Johri S."/>
            <person name="Kim M."/>
            <person name="Overton L."/>
            <person name="Reardon M."/>
            <person name="Tsitrin T."/>
            <person name="Vuong H."/>
            <person name="Weaver B."/>
            <person name="Ciecko A."/>
            <person name="Tallon L."/>
            <person name="Jackson J."/>
            <person name="Pai G."/>
            <person name="Aken S.V."/>
            <person name="Utterback T."/>
            <person name="Reidmuller S."/>
            <person name="Feldblyum T."/>
            <person name="Hsiao J."/>
            <person name="Zismann V."/>
            <person name="Iobst S."/>
            <person name="de Vazeille A.R."/>
            <person name="Buell C.R."/>
            <person name="Ying K."/>
            <person name="Li Y."/>
            <person name="Lu T."/>
            <person name="Huang Y."/>
            <person name="Zhao Q."/>
            <person name="Feng Q."/>
            <person name="Zhang L."/>
            <person name="Zhu J."/>
            <person name="Weng Q."/>
            <person name="Mu J."/>
            <person name="Lu Y."/>
            <person name="Fan D."/>
            <person name="Liu Y."/>
            <person name="Guan J."/>
            <person name="Zhang Y."/>
            <person name="Yu S."/>
            <person name="Liu X."/>
            <person name="Zhang Y."/>
            <person name="Hong G."/>
            <person name="Han B."/>
            <person name="Choisne N."/>
            <person name="Demange N."/>
            <person name="Orjeda G."/>
            <person name="Samain S."/>
            <person name="Cattolico L."/>
            <person name="Pelletier E."/>
            <person name="Couloux A."/>
            <person name="Segurens B."/>
            <person name="Wincker P."/>
            <person name="D'Hont A."/>
            <person name="Scarpelli C."/>
            <person name="Weissenbach J."/>
            <person name="Salanoubat M."/>
            <person name="Quetier F."/>
            <person name="Yu Y."/>
            <person name="Kim H.R."/>
            <person name="Rambo T."/>
            <person name="Currie J."/>
            <person name="Collura K."/>
            <person name="Luo M."/>
            <person name="Yang T."/>
            <person name="Ammiraju J.S.S."/>
            <person name="Engler F."/>
            <person name="Soderlund C."/>
            <person name="Wing R.A."/>
            <person name="Palmer L.E."/>
            <person name="de la Bastide M."/>
            <person name="Spiegel L."/>
            <person name="Nascimento L."/>
            <person name="Zutavern T."/>
            <person name="O'Shaughnessy A."/>
            <person name="Dike S."/>
            <person name="Dedhia N."/>
            <person name="Preston R."/>
            <person name="Balija V."/>
            <person name="McCombie W.R."/>
            <person name="Chow T."/>
            <person name="Chen H."/>
            <person name="Chung M."/>
            <person name="Chen C."/>
            <person name="Shaw J."/>
            <person name="Wu H."/>
            <person name="Hsiao K."/>
            <person name="Chao Y."/>
            <person name="Chu M."/>
            <person name="Cheng C."/>
            <person name="Hour A."/>
            <person name="Lee P."/>
            <person name="Lin S."/>
            <person name="Lin Y."/>
            <person name="Liou J."/>
            <person name="Liu S."/>
            <person name="Hsing Y."/>
            <person name="Raghuvanshi S."/>
            <person name="Mohanty A."/>
            <person name="Bharti A.K."/>
            <person name="Gaur A."/>
            <person name="Gupta V."/>
            <person name="Kumar D."/>
            <person name="Ravi V."/>
            <person name="Vij S."/>
            <person name="Kapur A."/>
            <person name="Khurana P."/>
            <person name="Khurana P."/>
            <person name="Khurana J.P."/>
            <person name="Tyagi A.K."/>
            <person name="Gaikwad K."/>
            <person name="Singh A."/>
            <person name="Dalal V."/>
            <person name="Srivastava S."/>
            <person name="Dixit A."/>
            <person name="Pal A.K."/>
            <person name="Ghazi I.A."/>
            <person name="Yadav M."/>
            <person name="Pandit A."/>
            <person name="Bhargava A."/>
            <person name="Sureshbabu K."/>
            <person name="Batra K."/>
            <person name="Sharma T.R."/>
            <person name="Mohapatra T."/>
            <person name="Singh N.K."/>
            <person name="Messing J."/>
            <person name="Nelson A.B."/>
            <person name="Fuks G."/>
            <person name="Kavchok S."/>
            <person name="Keizer G."/>
            <person name="Linton E."/>
            <person name="Llaca V."/>
            <person name="Song R."/>
            <person name="Tanyolac B."/>
            <person name="Young S."/>
            <person name="Ho-Il K."/>
            <person name="Hahn J.H."/>
            <person name="Sangsakoo G."/>
            <person name="Vanavichit A."/>
            <person name="de Mattos Luiz.A.T."/>
            <person name="Zimmer P.D."/>
            <person name="Malone G."/>
            <person name="Dellagostin O."/>
            <person name="de Oliveira A.C."/>
            <person name="Bevan M."/>
            <person name="Bancroft I."/>
            <person name="Minx P."/>
            <person name="Cordum H."/>
            <person name="Wilson R."/>
            <person name="Cheng Z."/>
            <person name="Jin W."/>
            <person name="Jiang J."/>
            <person name="Leong S.A."/>
            <person name="Iwama H."/>
            <person name="Gojobori T."/>
            <person name="Itoh T."/>
            <person name="Niimura Y."/>
            <person name="Fujii Y."/>
            <person name="Habara T."/>
            <person name="Sakai H."/>
            <person name="Sato Y."/>
            <person name="Wilson G."/>
            <person name="Kumar K."/>
            <person name="McCouch S."/>
            <person name="Juretic N."/>
            <person name="Hoen D."/>
            <person name="Wright S."/>
            <person name="Bruskiewich R."/>
            <person name="Bureau T."/>
            <person name="Miyao A."/>
            <person name="Hirochika H."/>
            <person name="Nishikawa T."/>
            <person name="Kadowaki K."/>
            <person name="Sugiura M."/>
            <person name="Burr B."/>
            <person name="Sasaki T."/>
        </authorList>
    </citation>
    <scope>NUCLEOTIDE SEQUENCE [LARGE SCALE GENOMIC DNA]</scope>
    <source>
        <strain evidence="2">cv. Nipponbare</strain>
    </source>
</reference>
<dbReference type="EMBL" id="AP006616">
    <property type="protein sequence ID" value="BAD62491.1"/>
    <property type="molecule type" value="Genomic_DNA"/>
</dbReference>
<organism evidence="1 2">
    <name type="scientific">Oryza sativa subsp. japonica</name>
    <name type="common">Rice</name>
    <dbReference type="NCBI Taxonomy" id="39947"/>
    <lineage>
        <taxon>Eukaryota</taxon>
        <taxon>Viridiplantae</taxon>
        <taxon>Streptophyta</taxon>
        <taxon>Embryophyta</taxon>
        <taxon>Tracheophyta</taxon>
        <taxon>Spermatophyta</taxon>
        <taxon>Magnoliopsida</taxon>
        <taxon>Liliopsida</taxon>
        <taxon>Poales</taxon>
        <taxon>Poaceae</taxon>
        <taxon>BOP clade</taxon>
        <taxon>Oryzoideae</taxon>
        <taxon>Oryzeae</taxon>
        <taxon>Oryzinae</taxon>
        <taxon>Oryza</taxon>
        <taxon>Oryza sativa</taxon>
    </lineage>
</organism>
<name>Q5Z409_ORYSJ</name>
<gene>
    <name evidence="1" type="primary">B1206D04.18</name>
</gene>
<dbReference type="AlphaFoldDB" id="Q5Z409"/>
<dbReference type="Proteomes" id="UP000000763">
    <property type="component" value="Chromosome 6"/>
</dbReference>
<accession>Q5Z409</accession>
<evidence type="ECO:0000313" key="1">
    <source>
        <dbReference type="EMBL" id="BAD62491.1"/>
    </source>
</evidence>
<sequence length="104" mass="11939">MAMAIALEEEEEEEEHVHADPCRRSDECGFSLWLWRDLRADTCGHPAAGRPPISPSSLKRPQSWDQPMRVIKSPVVRFLLYSVKEINLLKEAYPEVTEFKEDAA</sequence>
<proteinExistence type="predicted"/>
<evidence type="ECO:0000313" key="2">
    <source>
        <dbReference type="Proteomes" id="UP000000763"/>
    </source>
</evidence>
<protein>
    <submittedName>
        <fullName evidence="1">Uncharacterized protein</fullName>
    </submittedName>
</protein>